<dbReference type="PROSITE" id="PS50928">
    <property type="entry name" value="ABC_TM1"/>
    <property type="match status" value="1"/>
</dbReference>
<feature type="transmembrane region" description="Helical" evidence="9">
    <location>
        <begin position="33"/>
        <end position="57"/>
    </location>
</feature>
<comment type="subcellular location">
    <subcellularLocation>
        <location evidence="1 9">Cell membrane</location>
        <topology evidence="1 9">Multi-pass membrane protein</topology>
    </subcellularLocation>
</comment>
<dbReference type="AlphaFoldDB" id="A0A2W5N3V4"/>
<dbReference type="CDD" id="cd06261">
    <property type="entry name" value="TM_PBP2"/>
    <property type="match status" value="1"/>
</dbReference>
<dbReference type="InterPro" id="IPR050366">
    <property type="entry name" value="BP-dependent_transpt_permease"/>
</dbReference>
<dbReference type="GO" id="GO:0055085">
    <property type="term" value="P:transmembrane transport"/>
    <property type="evidence" value="ECO:0007669"/>
    <property type="project" value="InterPro"/>
</dbReference>
<sequence length="316" mass="34028">MSAMDTSLPAKPAETPRRAPTPVRLMLRDPLTALALGFLVIVLLTAILGPALIGGLAEKPNFRARNMAPFSLEQGWAYVLGADTLGRSLLARLIVATRSTIGIAAAAVGCSLVLGGALGLVAGYDRGWLSAAILRGTDIVMSFPSLLLALIVLYSLGPSILNLVIVLAITRIPIYLRTTRAEVMEVRQRMFVSAAEALGASHARMVFRHIAPIVIPTLLTIAAIDFATVILAESALSFLGLGVQAPAFTWGSMVATGRGYLGNAWWIAFWPGLAILLTTLSLNILSGWWRTYADPHQRWRIELAGKFRRKPKRGRP</sequence>
<dbReference type="EMBL" id="QFPW01000017">
    <property type="protein sequence ID" value="PZQ47318.1"/>
    <property type="molecule type" value="Genomic_DNA"/>
</dbReference>
<dbReference type="SUPFAM" id="SSF161098">
    <property type="entry name" value="MetI-like"/>
    <property type="match status" value="1"/>
</dbReference>
<dbReference type="PANTHER" id="PTHR43386">
    <property type="entry name" value="OLIGOPEPTIDE TRANSPORT SYSTEM PERMEASE PROTEIN APPC"/>
    <property type="match status" value="1"/>
</dbReference>
<dbReference type="GO" id="GO:0015031">
    <property type="term" value="P:protein transport"/>
    <property type="evidence" value="ECO:0007669"/>
    <property type="project" value="UniProtKB-KW"/>
</dbReference>
<evidence type="ECO:0000259" key="10">
    <source>
        <dbReference type="PROSITE" id="PS50928"/>
    </source>
</evidence>
<reference evidence="11 12" key="1">
    <citation type="submission" date="2017-08" db="EMBL/GenBank/DDBJ databases">
        <title>Infants hospitalized years apart are colonized by the same room-sourced microbial strains.</title>
        <authorList>
            <person name="Brooks B."/>
            <person name="Olm M.R."/>
            <person name="Firek B.A."/>
            <person name="Baker R."/>
            <person name="Thomas B.C."/>
            <person name="Morowitz M.J."/>
            <person name="Banfield J.F."/>
        </authorList>
    </citation>
    <scope>NUCLEOTIDE SEQUENCE [LARGE SCALE GENOMIC DNA]</scope>
    <source>
        <strain evidence="11">S2_005_002_R2_34</strain>
    </source>
</reference>
<dbReference type="InterPro" id="IPR035906">
    <property type="entry name" value="MetI-like_sf"/>
</dbReference>
<evidence type="ECO:0000256" key="6">
    <source>
        <dbReference type="ARBA" id="ARBA00022927"/>
    </source>
</evidence>
<dbReference type="Gene3D" id="1.10.3720.10">
    <property type="entry name" value="MetI-like"/>
    <property type="match status" value="1"/>
</dbReference>
<dbReference type="PANTHER" id="PTHR43386:SF1">
    <property type="entry name" value="D,D-DIPEPTIDE TRANSPORT SYSTEM PERMEASE PROTEIN DDPC-RELATED"/>
    <property type="match status" value="1"/>
</dbReference>
<proteinExistence type="inferred from homology"/>
<keyword evidence="6" id="KW-0653">Protein transport</keyword>
<evidence type="ECO:0000313" key="11">
    <source>
        <dbReference type="EMBL" id="PZQ47318.1"/>
    </source>
</evidence>
<comment type="similarity">
    <text evidence="9">Belongs to the binding-protein-dependent transport system permease family.</text>
</comment>
<feature type="domain" description="ABC transmembrane type-1" evidence="10">
    <location>
        <begin position="97"/>
        <end position="286"/>
    </location>
</feature>
<gene>
    <name evidence="11" type="ORF">DI556_17770</name>
</gene>
<keyword evidence="3" id="KW-1003">Cell membrane</keyword>
<evidence type="ECO:0000256" key="9">
    <source>
        <dbReference type="RuleBase" id="RU363032"/>
    </source>
</evidence>
<evidence type="ECO:0000256" key="8">
    <source>
        <dbReference type="ARBA" id="ARBA00023136"/>
    </source>
</evidence>
<evidence type="ECO:0000256" key="2">
    <source>
        <dbReference type="ARBA" id="ARBA00022448"/>
    </source>
</evidence>
<dbReference type="GO" id="GO:0015833">
    <property type="term" value="P:peptide transport"/>
    <property type="evidence" value="ECO:0007669"/>
    <property type="project" value="UniProtKB-KW"/>
</dbReference>
<dbReference type="Pfam" id="PF00528">
    <property type="entry name" value="BPD_transp_1"/>
    <property type="match status" value="1"/>
</dbReference>
<evidence type="ECO:0000256" key="3">
    <source>
        <dbReference type="ARBA" id="ARBA00022475"/>
    </source>
</evidence>
<name>A0A2W5N3V4_RHOSU</name>
<evidence type="ECO:0000313" key="12">
    <source>
        <dbReference type="Proteomes" id="UP000249185"/>
    </source>
</evidence>
<keyword evidence="5" id="KW-0571">Peptide transport</keyword>
<keyword evidence="4 9" id="KW-0812">Transmembrane</keyword>
<keyword evidence="2 9" id="KW-0813">Transport</keyword>
<protein>
    <submittedName>
        <fullName evidence="11">ABC transporter permease</fullName>
    </submittedName>
</protein>
<feature type="transmembrane region" description="Helical" evidence="9">
    <location>
        <begin position="267"/>
        <end position="289"/>
    </location>
</feature>
<dbReference type="GO" id="GO:0005886">
    <property type="term" value="C:plasma membrane"/>
    <property type="evidence" value="ECO:0007669"/>
    <property type="project" value="UniProtKB-SubCell"/>
</dbReference>
<evidence type="ECO:0000256" key="7">
    <source>
        <dbReference type="ARBA" id="ARBA00022989"/>
    </source>
</evidence>
<feature type="transmembrane region" description="Helical" evidence="9">
    <location>
        <begin position="213"/>
        <end position="231"/>
    </location>
</feature>
<evidence type="ECO:0000256" key="1">
    <source>
        <dbReference type="ARBA" id="ARBA00004651"/>
    </source>
</evidence>
<keyword evidence="7 9" id="KW-1133">Transmembrane helix</keyword>
<feature type="transmembrane region" description="Helical" evidence="9">
    <location>
        <begin position="144"/>
        <end position="169"/>
    </location>
</feature>
<evidence type="ECO:0000256" key="5">
    <source>
        <dbReference type="ARBA" id="ARBA00022856"/>
    </source>
</evidence>
<accession>A0A2W5N3V4</accession>
<dbReference type="InterPro" id="IPR000515">
    <property type="entry name" value="MetI-like"/>
</dbReference>
<organism evidence="11 12">
    <name type="scientific">Rhodovulum sulfidophilum</name>
    <name type="common">Rhodobacter sulfidophilus</name>
    <dbReference type="NCBI Taxonomy" id="35806"/>
    <lineage>
        <taxon>Bacteria</taxon>
        <taxon>Pseudomonadati</taxon>
        <taxon>Pseudomonadota</taxon>
        <taxon>Alphaproteobacteria</taxon>
        <taxon>Rhodobacterales</taxon>
        <taxon>Paracoccaceae</taxon>
        <taxon>Rhodovulum</taxon>
    </lineage>
</organism>
<comment type="caution">
    <text evidence="11">The sequence shown here is derived from an EMBL/GenBank/DDBJ whole genome shotgun (WGS) entry which is preliminary data.</text>
</comment>
<evidence type="ECO:0000256" key="4">
    <source>
        <dbReference type="ARBA" id="ARBA00022692"/>
    </source>
</evidence>
<dbReference type="Proteomes" id="UP000249185">
    <property type="component" value="Unassembled WGS sequence"/>
</dbReference>
<feature type="transmembrane region" description="Helical" evidence="9">
    <location>
        <begin position="101"/>
        <end position="124"/>
    </location>
</feature>
<keyword evidence="8 9" id="KW-0472">Membrane</keyword>